<dbReference type="GO" id="GO:0005509">
    <property type="term" value="F:calcium ion binding"/>
    <property type="evidence" value="ECO:0007669"/>
    <property type="project" value="InterPro"/>
</dbReference>
<evidence type="ECO:0000313" key="6">
    <source>
        <dbReference type="Proteomes" id="UP000198287"/>
    </source>
</evidence>
<dbReference type="InterPro" id="IPR018247">
    <property type="entry name" value="EF_Hand_1_Ca_BS"/>
</dbReference>
<name>A0A226DN26_FOLCA</name>
<dbReference type="STRING" id="158441.A0A226DN26"/>
<protein>
    <submittedName>
        <fullName evidence="5">Calcyphosin-like protein</fullName>
    </submittedName>
</protein>
<feature type="domain" description="EF-hand" evidence="4">
    <location>
        <begin position="105"/>
        <end position="140"/>
    </location>
</feature>
<dbReference type="SMART" id="SM00054">
    <property type="entry name" value="EFh"/>
    <property type="match status" value="3"/>
</dbReference>
<feature type="domain" description="EF-hand" evidence="4">
    <location>
        <begin position="141"/>
        <end position="176"/>
    </location>
</feature>
<dbReference type="InterPro" id="IPR011992">
    <property type="entry name" value="EF-hand-dom_pair"/>
</dbReference>
<keyword evidence="1" id="KW-0479">Metal-binding</keyword>
<evidence type="ECO:0000256" key="1">
    <source>
        <dbReference type="ARBA" id="ARBA00022723"/>
    </source>
</evidence>
<keyword evidence="3" id="KW-0106">Calcium</keyword>
<evidence type="ECO:0000313" key="5">
    <source>
        <dbReference type="EMBL" id="OXA46942.1"/>
    </source>
</evidence>
<evidence type="ECO:0000256" key="3">
    <source>
        <dbReference type="ARBA" id="ARBA00022837"/>
    </source>
</evidence>
<dbReference type="Proteomes" id="UP000198287">
    <property type="component" value="Unassembled WGS sequence"/>
</dbReference>
<dbReference type="InterPro" id="IPR051581">
    <property type="entry name" value="Ca-bind"/>
</dbReference>
<feature type="domain" description="EF-hand" evidence="4">
    <location>
        <begin position="177"/>
        <end position="212"/>
    </location>
</feature>
<accession>A0A226DN26</accession>
<sequence>MVTLSPRVFSSSDSATMFYGRRAYSSNSYFKSRMSTSCSADNVSECIVHPISTTLVESSLHKMQRPRTSMTRNEDEMMSKARMDLLNAKDPVEKLRLLCLIRGSNGILAMGKIFRRLDDDGNRSLNFEEFSEGMNDTGMKMNAQEKKKLFDIFDRDQSGSISINEFLLTLRPPLNSNRRKMIELAFRKLDKSGDGVVTIDDLKNVYSVRTNPRYLSGEETEAQILGRFLRVFEESGTVDGKVTFDEFVDYYAGVSSSIDNDGYFDLMMRNAWKL</sequence>
<dbReference type="PANTHER" id="PTHR34524:SF6">
    <property type="entry name" value="CALCYPHOSINE LIKE"/>
    <property type="match status" value="1"/>
</dbReference>
<keyword evidence="2" id="KW-0677">Repeat</keyword>
<dbReference type="CDD" id="cd00051">
    <property type="entry name" value="EFh"/>
    <property type="match status" value="1"/>
</dbReference>
<proteinExistence type="predicted"/>
<dbReference type="OMA" id="MKGVYHA"/>
<dbReference type="OrthoDB" id="444540at2759"/>
<gene>
    <name evidence="5" type="ORF">Fcan01_18472</name>
</gene>
<dbReference type="Gene3D" id="1.10.238.10">
    <property type="entry name" value="EF-hand"/>
    <property type="match status" value="2"/>
</dbReference>
<evidence type="ECO:0000259" key="4">
    <source>
        <dbReference type="PROSITE" id="PS50222"/>
    </source>
</evidence>
<reference evidence="5 6" key="1">
    <citation type="submission" date="2015-12" db="EMBL/GenBank/DDBJ databases">
        <title>The genome of Folsomia candida.</title>
        <authorList>
            <person name="Faddeeva A."/>
            <person name="Derks M.F."/>
            <person name="Anvar Y."/>
            <person name="Smit S."/>
            <person name="Van Straalen N."/>
            <person name="Roelofs D."/>
        </authorList>
    </citation>
    <scope>NUCLEOTIDE SEQUENCE [LARGE SCALE GENOMIC DNA]</scope>
    <source>
        <strain evidence="5 6">VU population</strain>
        <tissue evidence="5">Whole body</tissue>
    </source>
</reference>
<organism evidence="5 6">
    <name type="scientific">Folsomia candida</name>
    <name type="common">Springtail</name>
    <dbReference type="NCBI Taxonomy" id="158441"/>
    <lineage>
        <taxon>Eukaryota</taxon>
        <taxon>Metazoa</taxon>
        <taxon>Ecdysozoa</taxon>
        <taxon>Arthropoda</taxon>
        <taxon>Hexapoda</taxon>
        <taxon>Collembola</taxon>
        <taxon>Entomobryomorpha</taxon>
        <taxon>Isotomoidea</taxon>
        <taxon>Isotomidae</taxon>
        <taxon>Proisotominae</taxon>
        <taxon>Folsomia</taxon>
    </lineage>
</organism>
<comment type="caution">
    <text evidence="5">The sequence shown here is derived from an EMBL/GenBank/DDBJ whole genome shotgun (WGS) entry which is preliminary data.</text>
</comment>
<dbReference type="EMBL" id="LNIX01000014">
    <property type="protein sequence ID" value="OXA46942.1"/>
    <property type="molecule type" value="Genomic_DNA"/>
</dbReference>
<dbReference type="PANTHER" id="PTHR34524">
    <property type="entry name" value="CALCYPHOSIN"/>
    <property type="match status" value="1"/>
</dbReference>
<dbReference type="PROSITE" id="PS50222">
    <property type="entry name" value="EF_HAND_2"/>
    <property type="match status" value="3"/>
</dbReference>
<dbReference type="PROSITE" id="PS00018">
    <property type="entry name" value="EF_HAND_1"/>
    <property type="match status" value="3"/>
</dbReference>
<keyword evidence="6" id="KW-1185">Reference proteome</keyword>
<dbReference type="Pfam" id="PF13499">
    <property type="entry name" value="EF-hand_7"/>
    <property type="match status" value="1"/>
</dbReference>
<dbReference type="SUPFAM" id="SSF47473">
    <property type="entry name" value="EF-hand"/>
    <property type="match status" value="1"/>
</dbReference>
<dbReference type="InterPro" id="IPR002048">
    <property type="entry name" value="EF_hand_dom"/>
</dbReference>
<evidence type="ECO:0000256" key="2">
    <source>
        <dbReference type="ARBA" id="ARBA00022737"/>
    </source>
</evidence>
<dbReference type="AlphaFoldDB" id="A0A226DN26"/>